<evidence type="ECO:0000313" key="1">
    <source>
        <dbReference type="EMBL" id="GAF35779.1"/>
    </source>
</evidence>
<accession>X0P9K0</accession>
<comment type="caution">
    <text evidence="1">The sequence shown here is derived from an EMBL/GenBank/DDBJ whole genome shotgun (WGS) entry which is preliminary data.</text>
</comment>
<dbReference type="EMBL" id="BAKI01000004">
    <property type="protein sequence ID" value="GAF35779.1"/>
    <property type="molecule type" value="Genomic_DNA"/>
</dbReference>
<protein>
    <submittedName>
        <fullName evidence="1">Uncharacterized protein</fullName>
    </submittedName>
</protein>
<reference evidence="1" key="1">
    <citation type="journal article" date="2014" name="Genome Announc.">
        <title>Draft Genome Sequences of Two Lactobacillus Strains, L. farraginis JCM 14108T and L. composti JCM 14202T, Isolated from Compost of Distilled Shochu Residue.</title>
        <authorList>
            <person name="Yuki M."/>
            <person name="Oshima K."/>
            <person name="Suda W."/>
            <person name="Kitahara M."/>
            <person name="Kitamura K."/>
            <person name="Iida T."/>
            <person name="Hattori M."/>
            <person name="Ohkuma M."/>
        </authorList>
    </citation>
    <scope>NUCLEOTIDE SEQUENCE [LARGE SCALE GENOMIC DNA]</scope>
    <source>
        <strain evidence="1">JCM 14108</strain>
    </source>
</reference>
<evidence type="ECO:0000313" key="2">
    <source>
        <dbReference type="Proteomes" id="UP000019488"/>
    </source>
</evidence>
<proteinExistence type="predicted"/>
<organism evidence="1 2">
    <name type="scientific">Lentilactobacillus farraginis DSM 18382 = JCM 14108</name>
    <dbReference type="NCBI Taxonomy" id="1423743"/>
    <lineage>
        <taxon>Bacteria</taxon>
        <taxon>Bacillati</taxon>
        <taxon>Bacillota</taxon>
        <taxon>Bacilli</taxon>
        <taxon>Lactobacillales</taxon>
        <taxon>Lactobacillaceae</taxon>
        <taxon>Lentilactobacillus</taxon>
    </lineage>
</organism>
<dbReference type="Proteomes" id="UP000019488">
    <property type="component" value="Unassembled WGS sequence"/>
</dbReference>
<dbReference type="AlphaFoldDB" id="X0P9K0"/>
<sequence>MLLTVAKSFLVKGTTLFTGFASSFFGLSDSIPKKLAKLNFSDMFVSFRISPRSNKHSIFIGNHYLL</sequence>
<gene>
    <name evidence="1" type="ORF">JCM14108_684</name>
</gene>
<name>X0P9K0_9LACO</name>